<gene>
    <name evidence="11" type="ORF">CJ198_00030</name>
</gene>
<dbReference type="OrthoDB" id="4544352at2"/>
<name>A0A2N6PJY5_9MICO</name>
<feature type="transmembrane region" description="Helical" evidence="9">
    <location>
        <begin position="144"/>
        <end position="163"/>
    </location>
</feature>
<reference evidence="11 12" key="1">
    <citation type="submission" date="2017-09" db="EMBL/GenBank/DDBJ databases">
        <title>Bacterial strain isolated from the female urinary microbiota.</title>
        <authorList>
            <person name="Thomas-White K."/>
            <person name="Kumar N."/>
            <person name="Forster S."/>
            <person name="Putonti C."/>
            <person name="Lawley T."/>
            <person name="Wolfe A.J."/>
        </authorList>
    </citation>
    <scope>NUCLEOTIDE SEQUENCE [LARGE SCALE GENOMIC DNA]</scope>
    <source>
        <strain evidence="11 12">UMB0680</strain>
    </source>
</reference>
<protein>
    <recommendedName>
        <fullName evidence="10">Tripartite ATP-independent periplasmic transporters DctQ component domain-containing protein</fullName>
    </recommendedName>
</protein>
<comment type="caution">
    <text evidence="11">The sequence shown here is derived from an EMBL/GenBank/DDBJ whole genome shotgun (WGS) entry which is preliminary data.</text>
</comment>
<dbReference type="Pfam" id="PF04290">
    <property type="entry name" value="DctQ"/>
    <property type="match status" value="1"/>
</dbReference>
<evidence type="ECO:0000259" key="10">
    <source>
        <dbReference type="Pfam" id="PF04290"/>
    </source>
</evidence>
<feature type="transmembrane region" description="Helical" evidence="9">
    <location>
        <begin position="20"/>
        <end position="41"/>
    </location>
</feature>
<evidence type="ECO:0000256" key="8">
    <source>
        <dbReference type="ARBA" id="ARBA00038436"/>
    </source>
</evidence>
<proteinExistence type="inferred from homology"/>
<evidence type="ECO:0000256" key="5">
    <source>
        <dbReference type="ARBA" id="ARBA00022692"/>
    </source>
</evidence>
<evidence type="ECO:0000256" key="7">
    <source>
        <dbReference type="ARBA" id="ARBA00023136"/>
    </source>
</evidence>
<feature type="domain" description="Tripartite ATP-independent periplasmic transporters DctQ component" evidence="10">
    <location>
        <begin position="35"/>
        <end position="165"/>
    </location>
</feature>
<comment type="similarity">
    <text evidence="8">Belongs to the TRAP transporter small permease family.</text>
</comment>
<keyword evidence="6 9" id="KW-1133">Transmembrane helix</keyword>
<keyword evidence="7 9" id="KW-0472">Membrane</keyword>
<keyword evidence="12" id="KW-1185">Reference proteome</keyword>
<dbReference type="PANTHER" id="PTHR35011:SF10">
    <property type="entry name" value="TRAP TRANSPORTER SMALL PERMEASE PROTEIN"/>
    <property type="match status" value="1"/>
</dbReference>
<dbReference type="PANTHER" id="PTHR35011">
    <property type="entry name" value="2,3-DIKETO-L-GULONATE TRAP TRANSPORTER SMALL PERMEASE PROTEIN YIAM"/>
    <property type="match status" value="1"/>
</dbReference>
<feature type="transmembrane region" description="Helical" evidence="9">
    <location>
        <begin position="61"/>
        <end position="76"/>
    </location>
</feature>
<keyword evidence="4" id="KW-0997">Cell inner membrane</keyword>
<dbReference type="AlphaFoldDB" id="A0A2N6PJY5"/>
<evidence type="ECO:0000256" key="1">
    <source>
        <dbReference type="ARBA" id="ARBA00004429"/>
    </source>
</evidence>
<evidence type="ECO:0000256" key="2">
    <source>
        <dbReference type="ARBA" id="ARBA00022448"/>
    </source>
</evidence>
<dbReference type="GO" id="GO:0015740">
    <property type="term" value="P:C4-dicarboxylate transport"/>
    <property type="evidence" value="ECO:0007669"/>
    <property type="project" value="TreeGrafter"/>
</dbReference>
<dbReference type="GO" id="GO:0022857">
    <property type="term" value="F:transmembrane transporter activity"/>
    <property type="evidence" value="ECO:0007669"/>
    <property type="project" value="TreeGrafter"/>
</dbReference>
<keyword evidence="2" id="KW-0813">Transport</keyword>
<dbReference type="GO" id="GO:0005886">
    <property type="term" value="C:plasma membrane"/>
    <property type="evidence" value="ECO:0007669"/>
    <property type="project" value="UniProtKB-SubCell"/>
</dbReference>
<evidence type="ECO:0000313" key="12">
    <source>
        <dbReference type="Proteomes" id="UP000235703"/>
    </source>
</evidence>
<dbReference type="InterPro" id="IPR055348">
    <property type="entry name" value="DctQ"/>
</dbReference>
<evidence type="ECO:0000256" key="3">
    <source>
        <dbReference type="ARBA" id="ARBA00022475"/>
    </source>
</evidence>
<feature type="transmembrane region" description="Helical" evidence="9">
    <location>
        <begin position="102"/>
        <end position="124"/>
    </location>
</feature>
<dbReference type="EMBL" id="PNFZ01000001">
    <property type="protein sequence ID" value="PMB98988.1"/>
    <property type="molecule type" value="Genomic_DNA"/>
</dbReference>
<evidence type="ECO:0000256" key="4">
    <source>
        <dbReference type="ARBA" id="ARBA00022519"/>
    </source>
</evidence>
<organism evidence="11 12">
    <name type="scientific">Brevibacterium luteolum</name>
    <dbReference type="NCBI Taxonomy" id="199591"/>
    <lineage>
        <taxon>Bacteria</taxon>
        <taxon>Bacillati</taxon>
        <taxon>Actinomycetota</taxon>
        <taxon>Actinomycetes</taxon>
        <taxon>Micrococcales</taxon>
        <taxon>Brevibacteriaceae</taxon>
        <taxon>Brevibacterium</taxon>
    </lineage>
</organism>
<keyword evidence="3" id="KW-1003">Cell membrane</keyword>
<accession>A0A2N6PJY5</accession>
<sequence length="177" mass="19484">MRRARGARYAMMKRNSGMVISDALGAVSALCVAALMITIIIDTTGRSLFAVPLAGANDFNRYWWMVLIVFFALGAAERRNEHIEALVLEAQMPPRLRVIWRYMRAAIVAVTLGLLLNAGIPAAIENQMQGEYAAGSEITIWPTRFILVIGVAVFLIATVLKAVEDHREILRTPSKGS</sequence>
<evidence type="ECO:0000313" key="11">
    <source>
        <dbReference type="EMBL" id="PMB98988.1"/>
    </source>
</evidence>
<dbReference type="InterPro" id="IPR007387">
    <property type="entry name" value="TRAP_DctQ"/>
</dbReference>
<evidence type="ECO:0000256" key="9">
    <source>
        <dbReference type="SAM" id="Phobius"/>
    </source>
</evidence>
<keyword evidence="5 9" id="KW-0812">Transmembrane</keyword>
<dbReference type="Proteomes" id="UP000235703">
    <property type="component" value="Unassembled WGS sequence"/>
</dbReference>
<evidence type="ECO:0000256" key="6">
    <source>
        <dbReference type="ARBA" id="ARBA00022989"/>
    </source>
</evidence>
<comment type="subcellular location">
    <subcellularLocation>
        <location evidence="1">Cell inner membrane</location>
        <topology evidence="1">Multi-pass membrane protein</topology>
    </subcellularLocation>
</comment>